<dbReference type="SUPFAM" id="SSF50104">
    <property type="entry name" value="Translation proteins SH3-like domain"/>
    <property type="match status" value="1"/>
</dbReference>
<evidence type="ECO:0000256" key="1">
    <source>
        <dbReference type="ARBA" id="ARBA00010618"/>
    </source>
</evidence>
<comment type="caution">
    <text evidence="8">The sequence shown here is derived from an EMBL/GenBank/DDBJ whole genome shotgun (WGS) entry which is preliminary data.</text>
</comment>
<dbReference type="SMART" id="SM00739">
    <property type="entry name" value="KOW"/>
    <property type="match status" value="1"/>
</dbReference>
<protein>
    <recommendedName>
        <fullName evidence="4 5">Large ribosomal subunit protein uL24</fullName>
    </recommendedName>
</protein>
<comment type="subunit">
    <text evidence="5">Part of the 50S ribosomal subunit.</text>
</comment>
<dbReference type="GO" id="GO:0006412">
    <property type="term" value="P:translation"/>
    <property type="evidence" value="ECO:0007669"/>
    <property type="project" value="UniProtKB-UniRule"/>
</dbReference>
<dbReference type="Pfam" id="PF00467">
    <property type="entry name" value="KOW"/>
    <property type="match status" value="1"/>
</dbReference>
<evidence type="ECO:0000313" key="8">
    <source>
        <dbReference type="EMBL" id="KGG22013.1"/>
    </source>
</evidence>
<evidence type="ECO:0000256" key="5">
    <source>
        <dbReference type="HAMAP-Rule" id="MF_01326"/>
    </source>
</evidence>
<dbReference type="HAMAP" id="MF_01326_B">
    <property type="entry name" value="Ribosomal_uL24_B"/>
    <property type="match status" value="1"/>
</dbReference>
<dbReference type="CDD" id="cd06089">
    <property type="entry name" value="KOW_RPL26"/>
    <property type="match status" value="1"/>
</dbReference>
<keyword evidence="5" id="KW-0694">RNA-binding</keyword>
<evidence type="ECO:0000256" key="3">
    <source>
        <dbReference type="ARBA" id="ARBA00023274"/>
    </source>
</evidence>
<name>A0A0A2C6R3_PROMR</name>
<sequence>MPAINKTKGSADRIKMKIRKGDTVQVISGKDKGKTGEVLKTLPYENRVLVQGINQRTKHVKPSQEGETGRIETKEFSLHASNVMIYSTKEKVASKVEIFVDKDGSKKRRLKKTGELID</sequence>
<dbReference type="InterPro" id="IPR005825">
    <property type="entry name" value="Ribosomal_uL24_CS"/>
</dbReference>
<reference evidence="9" key="1">
    <citation type="journal article" date="2014" name="Sci. Data">
        <title>Genomes of diverse isolates of the marine cyanobacterium Prochlorococcus.</title>
        <authorList>
            <person name="Biller S."/>
            <person name="Berube P."/>
            <person name="Thompson J."/>
            <person name="Kelly L."/>
            <person name="Roggensack S."/>
            <person name="Awad L."/>
            <person name="Roache-Johnson K."/>
            <person name="Ding H."/>
            <person name="Giovannoni S.J."/>
            <person name="Moore L.R."/>
            <person name="Chisholm S.W."/>
        </authorList>
    </citation>
    <scope>NUCLEOTIDE SEQUENCE [LARGE SCALE GENOMIC DNA]</scope>
    <source>
        <strain evidence="9">PAC1</strain>
    </source>
</reference>
<comment type="function">
    <text evidence="5">One of the proteins that surrounds the polypeptide exit tunnel on the outside of the subunit.</text>
</comment>
<gene>
    <name evidence="5" type="primary">rplX</name>
    <name evidence="5" type="synonym">rpl24</name>
    <name evidence="8" type="ORF">EV03_0332</name>
</gene>
<dbReference type="NCBIfam" id="TIGR01079">
    <property type="entry name" value="rplX_bact"/>
    <property type="match status" value="1"/>
</dbReference>
<dbReference type="GO" id="GO:0019843">
    <property type="term" value="F:rRNA binding"/>
    <property type="evidence" value="ECO:0007669"/>
    <property type="project" value="UniProtKB-UniRule"/>
</dbReference>
<keyword evidence="3 5" id="KW-0687">Ribonucleoprotein</keyword>
<dbReference type="AlphaFoldDB" id="A0A0A2C6R3"/>
<keyword evidence="5" id="KW-0699">rRNA-binding</keyword>
<organism evidence="8 9">
    <name type="scientific">Prochlorococcus marinus str. PAC1</name>
    <dbReference type="NCBI Taxonomy" id="59924"/>
    <lineage>
        <taxon>Bacteria</taxon>
        <taxon>Bacillati</taxon>
        <taxon>Cyanobacteriota</taxon>
        <taxon>Cyanophyceae</taxon>
        <taxon>Synechococcales</taxon>
        <taxon>Prochlorococcaceae</taxon>
        <taxon>Prochlorococcus</taxon>
    </lineage>
</organism>
<proteinExistence type="inferred from homology"/>
<comment type="similarity">
    <text evidence="1 5 6">Belongs to the universal ribosomal protein uL24 family.</text>
</comment>
<evidence type="ECO:0000256" key="4">
    <source>
        <dbReference type="ARBA" id="ARBA00035206"/>
    </source>
</evidence>
<evidence type="ECO:0000256" key="6">
    <source>
        <dbReference type="RuleBase" id="RU003477"/>
    </source>
</evidence>
<dbReference type="InterPro" id="IPR003256">
    <property type="entry name" value="Ribosomal_uL24"/>
</dbReference>
<dbReference type="InterPro" id="IPR057264">
    <property type="entry name" value="Ribosomal_uL24_C"/>
</dbReference>
<dbReference type="Gene3D" id="2.30.30.30">
    <property type="match status" value="1"/>
</dbReference>
<dbReference type="PROSITE" id="PS01108">
    <property type="entry name" value="RIBOSOMAL_L24"/>
    <property type="match status" value="1"/>
</dbReference>
<dbReference type="GO" id="GO:0003735">
    <property type="term" value="F:structural constituent of ribosome"/>
    <property type="evidence" value="ECO:0007669"/>
    <property type="project" value="InterPro"/>
</dbReference>
<dbReference type="GO" id="GO:1990904">
    <property type="term" value="C:ribonucleoprotein complex"/>
    <property type="evidence" value="ECO:0007669"/>
    <property type="project" value="UniProtKB-KW"/>
</dbReference>
<accession>A0A0A2C6R3</accession>
<evidence type="ECO:0000313" key="9">
    <source>
        <dbReference type="Proteomes" id="UP000030392"/>
    </source>
</evidence>
<dbReference type="InterPro" id="IPR041988">
    <property type="entry name" value="Ribosomal_uL24_KOW"/>
</dbReference>
<evidence type="ECO:0000259" key="7">
    <source>
        <dbReference type="SMART" id="SM00739"/>
    </source>
</evidence>
<evidence type="ECO:0000256" key="2">
    <source>
        <dbReference type="ARBA" id="ARBA00022980"/>
    </source>
</evidence>
<dbReference type="InterPro" id="IPR005824">
    <property type="entry name" value="KOW"/>
</dbReference>
<dbReference type="GO" id="GO:0005840">
    <property type="term" value="C:ribosome"/>
    <property type="evidence" value="ECO:0007669"/>
    <property type="project" value="UniProtKB-KW"/>
</dbReference>
<dbReference type="EMBL" id="JNAX01000004">
    <property type="protein sequence ID" value="KGG22013.1"/>
    <property type="molecule type" value="Genomic_DNA"/>
</dbReference>
<dbReference type="Pfam" id="PF17136">
    <property type="entry name" value="ribosomal_L24"/>
    <property type="match status" value="1"/>
</dbReference>
<dbReference type="Proteomes" id="UP000030392">
    <property type="component" value="Unassembled WGS sequence"/>
</dbReference>
<dbReference type="InterPro" id="IPR014722">
    <property type="entry name" value="Rib_uL2_dom2"/>
</dbReference>
<dbReference type="SMR" id="A0A0A2C6R3"/>
<dbReference type="PANTHER" id="PTHR12903">
    <property type="entry name" value="MITOCHONDRIAL RIBOSOMAL PROTEIN L24"/>
    <property type="match status" value="1"/>
</dbReference>
<dbReference type="InterPro" id="IPR008991">
    <property type="entry name" value="Translation_prot_SH3-like_sf"/>
</dbReference>
<keyword evidence="2 5" id="KW-0689">Ribosomal protein</keyword>
<comment type="function">
    <text evidence="5">One of two assembly initiator proteins, it binds directly to the 5'-end of the 23S rRNA, where it nucleates assembly of the 50S subunit.</text>
</comment>
<feature type="domain" description="KOW" evidence="7">
    <location>
        <begin position="17"/>
        <end position="44"/>
    </location>
</feature>